<dbReference type="RefSeq" id="WP_022071121.1">
    <property type="nucleotide sequence ID" value="NZ_BAABXU010000001.1"/>
</dbReference>
<evidence type="ECO:0000256" key="1">
    <source>
        <dbReference type="ARBA" id="ARBA00022448"/>
    </source>
</evidence>
<dbReference type="EMBL" id="CACRUE010000033">
    <property type="protein sequence ID" value="VYU32390.1"/>
    <property type="molecule type" value="Genomic_DNA"/>
</dbReference>
<dbReference type="GeneID" id="89565205"/>
<evidence type="ECO:0000313" key="10">
    <source>
        <dbReference type="EMBL" id="VYU32390.1"/>
    </source>
</evidence>
<comment type="subcellular location">
    <subcellularLocation>
        <location evidence="8">Cell membrane</location>
        <topology evidence="8">Multi-pass membrane protein</topology>
    </subcellularLocation>
</comment>
<keyword evidence="3 8" id="KW-0812">Transmembrane</keyword>
<dbReference type="AlphaFoldDB" id="A0A6N3DTY2"/>
<feature type="transmembrane region" description="Helical" evidence="8">
    <location>
        <begin position="117"/>
        <end position="136"/>
    </location>
</feature>
<keyword evidence="5 8" id="KW-0406">Ion transport</keyword>
<dbReference type="EMBL" id="JAJBMB010000004">
    <property type="protein sequence ID" value="MCB5445602.1"/>
    <property type="molecule type" value="Genomic_DNA"/>
</dbReference>
<feature type="transmembrane region" description="Helical" evidence="8">
    <location>
        <begin position="174"/>
        <end position="191"/>
    </location>
</feature>
<feature type="transmembrane region" description="Helical" evidence="8">
    <location>
        <begin position="70"/>
        <end position="89"/>
    </location>
</feature>
<dbReference type="GO" id="GO:0005886">
    <property type="term" value="C:plasma membrane"/>
    <property type="evidence" value="ECO:0007669"/>
    <property type="project" value="UniProtKB-SubCell"/>
</dbReference>
<dbReference type="InterPro" id="IPR003810">
    <property type="entry name" value="Mntp/YtaF"/>
</dbReference>
<protein>
    <recommendedName>
        <fullName evidence="8">Putative manganese efflux pump MntP</fullName>
    </recommendedName>
</protein>
<keyword evidence="2 8" id="KW-1003">Cell membrane</keyword>
<name>A0A6N3DTY2_9FIRM</name>
<dbReference type="GO" id="GO:0005384">
    <property type="term" value="F:manganese ion transmembrane transporter activity"/>
    <property type="evidence" value="ECO:0007669"/>
    <property type="project" value="UniProtKB-UniRule"/>
</dbReference>
<keyword evidence="7 8" id="KW-0464">Manganese</keyword>
<dbReference type="HAMAP" id="MF_01521">
    <property type="entry name" value="MntP_pump"/>
    <property type="match status" value="1"/>
</dbReference>
<organism evidence="10">
    <name type="scientific">Intestinibacter bartlettii</name>
    <dbReference type="NCBI Taxonomy" id="261299"/>
    <lineage>
        <taxon>Bacteria</taxon>
        <taxon>Bacillati</taxon>
        <taxon>Bacillota</taxon>
        <taxon>Clostridia</taxon>
        <taxon>Peptostreptococcales</taxon>
        <taxon>Peptostreptococcaceae</taxon>
        <taxon>Intestinibacter</taxon>
    </lineage>
</organism>
<keyword evidence="6 8" id="KW-0472">Membrane</keyword>
<proteinExistence type="inferred from homology"/>
<gene>
    <name evidence="10" type="primary">mntP_3</name>
    <name evidence="8" type="synonym">mntP</name>
    <name evidence="10" type="ORF">IBLFYP30_02358</name>
    <name evidence="9" type="ORF">LIP50_05215</name>
</gene>
<evidence type="ECO:0000256" key="5">
    <source>
        <dbReference type="ARBA" id="ARBA00023065"/>
    </source>
</evidence>
<comment type="function">
    <text evidence="8">Probably functions as a manganese efflux pump.</text>
</comment>
<dbReference type="PANTHER" id="PTHR35529">
    <property type="entry name" value="MANGANESE EFFLUX PUMP MNTP-RELATED"/>
    <property type="match status" value="1"/>
</dbReference>
<comment type="similarity">
    <text evidence="8">Belongs to the MntP (TC 9.B.29) family.</text>
</comment>
<reference evidence="10" key="1">
    <citation type="submission" date="2019-11" db="EMBL/GenBank/DDBJ databases">
        <authorList>
            <person name="Feng L."/>
        </authorList>
    </citation>
    <scope>NUCLEOTIDE SEQUENCE</scope>
    <source>
        <strain evidence="10">IbartlettiiLFYP30</strain>
    </source>
</reference>
<evidence type="ECO:0000256" key="7">
    <source>
        <dbReference type="ARBA" id="ARBA00023211"/>
    </source>
</evidence>
<reference evidence="9 11" key="2">
    <citation type="submission" date="2021-10" db="EMBL/GenBank/DDBJ databases">
        <title>Collection of gut derived symbiotic bacterial strains cultured from healthy donors.</title>
        <authorList>
            <person name="Lin H."/>
            <person name="Littmann E."/>
            <person name="Claire K."/>
            <person name="Pamer E."/>
        </authorList>
    </citation>
    <scope>NUCLEOTIDE SEQUENCE [LARGE SCALE GENOMIC DNA]</scope>
    <source>
        <strain evidence="9 11">MSK.17.68</strain>
    </source>
</reference>
<sequence>MNFLNIFLTGFALSMDAFAVSVTKGITLKNINSKIAFKIAFSFGFFQGVMPLIGWFLGIRFESYIKSIDHWIAFFLLGFIGLKMIFEALESNKIDFKNEAEKNTYMQSIATIDNKEILVLSIATSIDALAVGVSFAFLSISIFPVCFSIFLITLIVCFLGVLIGKKLGSVFKNYAQIVGGVILVFIGISILNEHTHFISKFFY</sequence>
<dbReference type="InterPro" id="IPR022929">
    <property type="entry name" value="Put_MntP"/>
</dbReference>
<evidence type="ECO:0000256" key="4">
    <source>
        <dbReference type="ARBA" id="ARBA00022989"/>
    </source>
</evidence>
<evidence type="ECO:0000313" key="11">
    <source>
        <dbReference type="Proteomes" id="UP001299409"/>
    </source>
</evidence>
<evidence type="ECO:0000256" key="3">
    <source>
        <dbReference type="ARBA" id="ARBA00022692"/>
    </source>
</evidence>
<dbReference type="PANTHER" id="PTHR35529:SF1">
    <property type="entry name" value="MANGANESE EFFLUX PUMP MNTP-RELATED"/>
    <property type="match status" value="1"/>
</dbReference>
<feature type="transmembrane region" description="Helical" evidence="8">
    <location>
        <begin position="6"/>
        <end position="23"/>
    </location>
</feature>
<dbReference type="Proteomes" id="UP001299409">
    <property type="component" value="Unassembled WGS sequence"/>
</dbReference>
<dbReference type="Pfam" id="PF02659">
    <property type="entry name" value="Mntp"/>
    <property type="match status" value="1"/>
</dbReference>
<feature type="transmembrane region" description="Helical" evidence="8">
    <location>
        <begin position="35"/>
        <end position="58"/>
    </location>
</feature>
<evidence type="ECO:0000256" key="8">
    <source>
        <dbReference type="HAMAP-Rule" id="MF_01521"/>
    </source>
</evidence>
<keyword evidence="1 8" id="KW-0813">Transport</keyword>
<evidence type="ECO:0000256" key="2">
    <source>
        <dbReference type="ARBA" id="ARBA00022475"/>
    </source>
</evidence>
<evidence type="ECO:0000313" key="9">
    <source>
        <dbReference type="EMBL" id="MCB5445602.1"/>
    </source>
</evidence>
<accession>A0A6N3DTY2</accession>
<feature type="transmembrane region" description="Helical" evidence="8">
    <location>
        <begin position="142"/>
        <end position="162"/>
    </location>
</feature>
<keyword evidence="4 8" id="KW-1133">Transmembrane helix</keyword>
<keyword evidence="11" id="KW-1185">Reference proteome</keyword>
<evidence type="ECO:0000256" key="6">
    <source>
        <dbReference type="ARBA" id="ARBA00023136"/>
    </source>
</evidence>